<proteinExistence type="predicted"/>
<accession>A0A286RKV8</accession>
<sequence>MTYVVGYKENGQMPLLGISGEKVTTDLASVLPLKGPKTTG</sequence>
<keyword evidence="2" id="KW-1185">Reference proteome</keyword>
<dbReference type="Proteomes" id="UP000215086">
    <property type="component" value="Chromosome"/>
</dbReference>
<evidence type="ECO:0000313" key="1">
    <source>
        <dbReference type="EMBL" id="ASV76591.1"/>
    </source>
</evidence>
<reference evidence="1 2" key="1">
    <citation type="journal article" name="Front. Microbiol.">
        <title>Sugar Metabolism of the First Thermophilic Planctomycete Thermogutta terrifontis: Comparative Genomic and Transcriptomic Approaches.</title>
        <authorList>
            <person name="Elcheninov A.G."/>
            <person name="Menzel P."/>
            <person name="Gudbergsdottir S.R."/>
            <person name="Slesarev A.I."/>
            <person name="Kadnikov V.V."/>
            <person name="Krogh A."/>
            <person name="Bonch-Osmolovskaya E.A."/>
            <person name="Peng X."/>
            <person name="Kublanov I.V."/>
        </authorList>
    </citation>
    <scope>NUCLEOTIDE SEQUENCE [LARGE SCALE GENOMIC DNA]</scope>
    <source>
        <strain evidence="1 2">R1</strain>
    </source>
</reference>
<dbReference type="KEGG" id="ttf:THTE_3990"/>
<organism evidence="1 2">
    <name type="scientific">Thermogutta terrifontis</name>
    <dbReference type="NCBI Taxonomy" id="1331910"/>
    <lineage>
        <taxon>Bacteria</taxon>
        <taxon>Pseudomonadati</taxon>
        <taxon>Planctomycetota</taxon>
        <taxon>Planctomycetia</taxon>
        <taxon>Pirellulales</taxon>
        <taxon>Thermoguttaceae</taxon>
        <taxon>Thermogutta</taxon>
    </lineage>
</organism>
<gene>
    <name evidence="1" type="ORF">THTE_3990</name>
</gene>
<dbReference type="EMBL" id="CP018477">
    <property type="protein sequence ID" value="ASV76591.1"/>
    <property type="molecule type" value="Genomic_DNA"/>
</dbReference>
<name>A0A286RKV8_9BACT</name>
<dbReference type="AlphaFoldDB" id="A0A286RKV8"/>
<evidence type="ECO:0000313" key="2">
    <source>
        <dbReference type="Proteomes" id="UP000215086"/>
    </source>
</evidence>
<protein>
    <submittedName>
        <fullName evidence="1">Uncharacterized protein</fullName>
    </submittedName>
</protein>